<dbReference type="InterPro" id="IPR040573">
    <property type="entry name" value="TSP_N"/>
</dbReference>
<dbReference type="EMBL" id="AM286690">
    <property type="protein sequence ID" value="CAL16780.1"/>
    <property type="molecule type" value="Genomic_DNA"/>
</dbReference>
<dbReference type="PANTHER" id="PTHR32060:SF22">
    <property type="entry name" value="CARBOXYL-TERMINAL-PROCESSING PEPTIDASE 3, CHLOROPLASTIC"/>
    <property type="match status" value="1"/>
</dbReference>
<evidence type="ECO:0000256" key="5">
    <source>
        <dbReference type="RuleBase" id="RU004404"/>
    </source>
</evidence>
<dbReference type="SMART" id="SM00228">
    <property type="entry name" value="PDZ"/>
    <property type="match status" value="1"/>
</dbReference>
<dbReference type="GO" id="GO:0030288">
    <property type="term" value="C:outer membrane-bounded periplasmic space"/>
    <property type="evidence" value="ECO:0007669"/>
    <property type="project" value="TreeGrafter"/>
</dbReference>
<dbReference type="Pfam" id="PF03572">
    <property type="entry name" value="Peptidase_S41"/>
    <property type="match status" value="1"/>
</dbReference>
<evidence type="ECO:0000313" key="8">
    <source>
        <dbReference type="EMBL" id="CAL16780.1"/>
    </source>
</evidence>
<feature type="coiled-coil region" evidence="6">
    <location>
        <begin position="83"/>
        <end position="110"/>
    </location>
</feature>
<dbReference type="InterPro" id="IPR005151">
    <property type="entry name" value="Tail-specific_protease"/>
</dbReference>
<evidence type="ECO:0000313" key="9">
    <source>
        <dbReference type="Proteomes" id="UP000008871"/>
    </source>
</evidence>
<dbReference type="InterPro" id="IPR029045">
    <property type="entry name" value="ClpP/crotonase-like_dom_sf"/>
</dbReference>
<evidence type="ECO:0000256" key="4">
    <source>
        <dbReference type="ARBA" id="ARBA00022825"/>
    </source>
</evidence>
<evidence type="ECO:0000256" key="2">
    <source>
        <dbReference type="ARBA" id="ARBA00022670"/>
    </source>
</evidence>
<evidence type="ECO:0000259" key="7">
    <source>
        <dbReference type="PROSITE" id="PS50106"/>
    </source>
</evidence>
<dbReference type="Pfam" id="PF11818">
    <property type="entry name" value="DUF3340"/>
    <property type="match status" value="1"/>
</dbReference>
<dbReference type="HOGENOM" id="CLU_016199_1_0_6"/>
<accession>Q0VPW8</accession>
<dbReference type="GO" id="GO:0006508">
    <property type="term" value="P:proteolysis"/>
    <property type="evidence" value="ECO:0007669"/>
    <property type="project" value="UniProtKB-KW"/>
</dbReference>
<reference evidence="8 9" key="1">
    <citation type="journal article" date="2006" name="Nat. Biotechnol.">
        <title>Genome sequence of the ubiquitous hydrocarbon-degrading marine bacterium Alcanivorax borkumensis.</title>
        <authorList>
            <person name="Schneiker S."/>
            <person name="Martins dos Santos V.A.P."/>
            <person name="Bartels D."/>
            <person name="Bekel T."/>
            <person name="Brecht M."/>
            <person name="Buhrmester J."/>
            <person name="Chernikova T.N."/>
            <person name="Denaro R."/>
            <person name="Ferrer M."/>
            <person name="Gertler C."/>
            <person name="Goesmann A."/>
            <person name="Golyshina O.V."/>
            <person name="Kaminski F."/>
            <person name="Khachane A.N."/>
            <person name="Lang S."/>
            <person name="Linke B."/>
            <person name="McHardy A.C."/>
            <person name="Meyer F."/>
            <person name="Nechitaylo T."/>
            <person name="Puehler A."/>
            <person name="Regenhardt D."/>
            <person name="Rupp O."/>
            <person name="Sabirova J.S."/>
            <person name="Selbitschka W."/>
            <person name="Yakimov M.M."/>
            <person name="Timmis K.N."/>
            <person name="Vorhoelter F.-J."/>
            <person name="Weidner S."/>
            <person name="Kaiser O."/>
            <person name="Golyshin P.N."/>
        </authorList>
    </citation>
    <scope>NUCLEOTIDE SEQUENCE [LARGE SCALE GENOMIC DNA]</scope>
    <source>
        <strain evidence="9">ATCC 700651 / DSM 11573 / NCIMB 13689 / SK2</strain>
    </source>
</reference>
<dbReference type="PROSITE" id="PS50106">
    <property type="entry name" value="PDZ"/>
    <property type="match status" value="1"/>
</dbReference>
<keyword evidence="4 5" id="KW-0720">Serine protease</keyword>
<dbReference type="KEGG" id="abo:ABO_1332"/>
<organism evidence="8 9">
    <name type="scientific">Alcanivorax borkumensis (strain ATCC 700651 / DSM 11573 / NCIMB 13689 / SK2)</name>
    <dbReference type="NCBI Taxonomy" id="393595"/>
    <lineage>
        <taxon>Bacteria</taxon>
        <taxon>Pseudomonadati</taxon>
        <taxon>Pseudomonadota</taxon>
        <taxon>Gammaproteobacteria</taxon>
        <taxon>Oceanospirillales</taxon>
        <taxon>Alcanivoracaceae</taxon>
        <taxon>Alcanivorax</taxon>
    </lineage>
</organism>
<dbReference type="FunFam" id="3.90.226.10:FF:000090">
    <property type="entry name" value="Tail-specific protease"/>
    <property type="match status" value="1"/>
</dbReference>
<dbReference type="GO" id="GO:0007165">
    <property type="term" value="P:signal transduction"/>
    <property type="evidence" value="ECO:0007669"/>
    <property type="project" value="TreeGrafter"/>
</dbReference>
<dbReference type="NCBIfam" id="TIGR00225">
    <property type="entry name" value="prc"/>
    <property type="match status" value="1"/>
</dbReference>
<dbReference type="InterPro" id="IPR036034">
    <property type="entry name" value="PDZ_sf"/>
</dbReference>
<dbReference type="CDD" id="cd06782">
    <property type="entry name" value="cpPDZ_CPP-like"/>
    <property type="match status" value="1"/>
</dbReference>
<dbReference type="eggNOG" id="COG0793">
    <property type="taxonomic scope" value="Bacteria"/>
</dbReference>
<dbReference type="SUPFAM" id="SSF50156">
    <property type="entry name" value="PDZ domain-like"/>
    <property type="match status" value="1"/>
</dbReference>
<proteinExistence type="inferred from homology"/>
<keyword evidence="3 5" id="KW-0378">Hydrolase</keyword>
<evidence type="ECO:0000256" key="6">
    <source>
        <dbReference type="SAM" id="Coils"/>
    </source>
</evidence>
<dbReference type="Pfam" id="PF00595">
    <property type="entry name" value="PDZ"/>
    <property type="match status" value="1"/>
</dbReference>
<sequence length="747" mass="84300">MRRQTALAALQFRAITIVYIDYPHSTLNDRLAVVGYTEKNCLRASMSLLRKLFPLALALLLLGGAIKGGSALHSNSPEVQGDLKPTEQQLEAAEEIADKLKNHYRQLDFDDQLSEQVLQRYLEDLDPNRLYFLASDIEDFERYSHILDDQLRKGQLEGGYTIFNRFQKRLEDRLTWSLETIANDLESLTFDAEESVRVDRENAPWAKDEAALDEIWKRQLKNAVLSMRLNDSSAEDIETRLTRRYESQLKRIKQNTPEDVFQVYINALTQTFDPHTTYFTPHNSKNFDISMSRSLEGIGAVLQYEDGYTKVVRLVPGGPAAKGGQLKPADRIVGVSQEEGDPVPVIGLRLDEVVDQIRGPKGTKVNLEIIPAGSASEHDTRTISIVRNKVVLEEQAAKKDIIQITRNGQDLKLGIIEIPAFYLDFDAYHRGDPKYTSTTSDVAKLLVELRKENIDGLVIDLRNNGGGSLLEVNKLVSLFINRGPTVQVRESSGRVSIEGDKFPGVLFAGPMAVIVNRYSASASEIFAGAMQDYGRAIIVGDQTYGKGTVQTLLDLNHGKLKMTNAKFYRVSGSSNQNLGIVPDVELPSLVDMDDVGESSLPNALPWDEIKSAKYQRVTDLVPFLPQLRAQHEKRTDNDPEFVYVHSLRKLLDVNRNRTELSLNEEVRTRMQAEFDKERLAIENSRRQARGEEPLESIQALRTLEEQRALDPESHDEAMNEDPYIRETGEILVDYMGLLKENQVARKE</sequence>
<keyword evidence="9" id="KW-1185">Reference proteome</keyword>
<dbReference type="SUPFAM" id="SSF52096">
    <property type="entry name" value="ClpP/crotonase"/>
    <property type="match status" value="1"/>
</dbReference>
<gene>
    <name evidence="8" type="ordered locus">ABO_1332</name>
</gene>
<keyword evidence="2 5" id="KW-0645">Protease</keyword>
<name>Q0VPW8_ALCBS</name>
<dbReference type="STRING" id="393595.ABO_1332"/>
<comment type="similarity">
    <text evidence="1 5">Belongs to the peptidase S41A family.</text>
</comment>
<dbReference type="AlphaFoldDB" id="Q0VPW8"/>
<dbReference type="MEROPS" id="S41.001"/>
<dbReference type="GO" id="GO:0008236">
    <property type="term" value="F:serine-type peptidase activity"/>
    <property type="evidence" value="ECO:0007669"/>
    <property type="project" value="UniProtKB-KW"/>
</dbReference>
<dbReference type="PANTHER" id="PTHR32060">
    <property type="entry name" value="TAIL-SPECIFIC PROTEASE"/>
    <property type="match status" value="1"/>
</dbReference>
<dbReference type="Gene3D" id="2.30.42.10">
    <property type="match status" value="1"/>
</dbReference>
<dbReference type="Pfam" id="PF17804">
    <property type="entry name" value="TSP_NTD"/>
    <property type="match status" value="1"/>
</dbReference>
<evidence type="ECO:0000256" key="3">
    <source>
        <dbReference type="ARBA" id="ARBA00022801"/>
    </source>
</evidence>
<dbReference type="Gene3D" id="3.90.226.10">
    <property type="entry name" value="2-enoyl-CoA Hydratase, Chain A, domain 1"/>
    <property type="match status" value="1"/>
</dbReference>
<dbReference type="CDD" id="cd07560">
    <property type="entry name" value="Peptidase_S41_CPP"/>
    <property type="match status" value="1"/>
</dbReference>
<dbReference type="InterPro" id="IPR004447">
    <property type="entry name" value="Peptidase_S41A"/>
</dbReference>
<dbReference type="InterPro" id="IPR020992">
    <property type="entry name" value="Tail_Prtase_C"/>
</dbReference>
<evidence type="ECO:0000256" key="1">
    <source>
        <dbReference type="ARBA" id="ARBA00009179"/>
    </source>
</evidence>
<keyword evidence="6" id="KW-0175">Coiled coil</keyword>
<dbReference type="GO" id="GO:0004175">
    <property type="term" value="F:endopeptidase activity"/>
    <property type="evidence" value="ECO:0007669"/>
    <property type="project" value="TreeGrafter"/>
</dbReference>
<feature type="domain" description="PDZ" evidence="7">
    <location>
        <begin position="288"/>
        <end position="358"/>
    </location>
</feature>
<protein>
    <submittedName>
        <fullName evidence="8">Tail-specific protease prc, putative</fullName>
    </submittedName>
</protein>
<dbReference type="InterPro" id="IPR001478">
    <property type="entry name" value="PDZ"/>
</dbReference>
<dbReference type="SMART" id="SM00245">
    <property type="entry name" value="TSPc"/>
    <property type="match status" value="1"/>
</dbReference>
<dbReference type="Proteomes" id="UP000008871">
    <property type="component" value="Chromosome"/>
</dbReference>